<keyword evidence="3" id="KW-1185">Reference proteome</keyword>
<protein>
    <submittedName>
        <fullName evidence="2">DUF998 domain-containing protein</fullName>
    </submittedName>
</protein>
<feature type="transmembrane region" description="Helical" evidence="1">
    <location>
        <begin position="49"/>
        <end position="71"/>
    </location>
</feature>
<keyword evidence="1" id="KW-1133">Transmembrane helix</keyword>
<evidence type="ECO:0000313" key="2">
    <source>
        <dbReference type="EMBL" id="MFC0531811.1"/>
    </source>
</evidence>
<dbReference type="InterPro" id="IPR009339">
    <property type="entry name" value="DUF998"/>
</dbReference>
<reference evidence="2 3" key="1">
    <citation type="submission" date="2024-09" db="EMBL/GenBank/DDBJ databases">
        <authorList>
            <person name="Sun Q."/>
            <person name="Mori K."/>
        </authorList>
    </citation>
    <scope>NUCLEOTIDE SEQUENCE [LARGE SCALE GENOMIC DNA]</scope>
    <source>
        <strain evidence="2 3">TBRC 3947</strain>
    </source>
</reference>
<name>A0ABV6MB14_9ACTN</name>
<dbReference type="Proteomes" id="UP001589867">
    <property type="component" value="Unassembled WGS sequence"/>
</dbReference>
<gene>
    <name evidence="2" type="ORF">ACFFIA_29600</name>
</gene>
<sequence length="215" mass="22631">MDLMQTRTTRILAGLAAAPIAIALADLANPQWSWVEVMGSHFVNGRAGWLITIAGVAAATASASLIAPAAAYTRGHRAGLWLIGVWAVGMLIAGLVPADPPGQWDDPSAANLVHGLGGLAAFLALPAAALLLTRTWLRDERWRRAHRPLAVAAATTVVTLCAFAVAWVDVIDGPQLGVGPYPSVVGLLERVMIWSYAGWLAVVAVALHRMRPEEG</sequence>
<keyword evidence="1" id="KW-0812">Transmembrane</keyword>
<dbReference type="RefSeq" id="WP_377256888.1">
    <property type="nucleotide sequence ID" value="NZ_JBHLUH010000061.1"/>
</dbReference>
<organism evidence="2 3">
    <name type="scientific">Phytohabitans kaempferiae</name>
    <dbReference type="NCBI Taxonomy" id="1620943"/>
    <lineage>
        <taxon>Bacteria</taxon>
        <taxon>Bacillati</taxon>
        <taxon>Actinomycetota</taxon>
        <taxon>Actinomycetes</taxon>
        <taxon>Micromonosporales</taxon>
        <taxon>Micromonosporaceae</taxon>
    </lineage>
</organism>
<accession>A0ABV6MB14</accession>
<feature type="transmembrane region" description="Helical" evidence="1">
    <location>
        <begin position="78"/>
        <end position="96"/>
    </location>
</feature>
<proteinExistence type="predicted"/>
<comment type="caution">
    <text evidence="2">The sequence shown here is derived from an EMBL/GenBank/DDBJ whole genome shotgun (WGS) entry which is preliminary data.</text>
</comment>
<feature type="transmembrane region" description="Helical" evidence="1">
    <location>
        <begin position="116"/>
        <end position="137"/>
    </location>
</feature>
<feature type="transmembrane region" description="Helical" evidence="1">
    <location>
        <begin position="191"/>
        <end position="208"/>
    </location>
</feature>
<evidence type="ECO:0000313" key="3">
    <source>
        <dbReference type="Proteomes" id="UP001589867"/>
    </source>
</evidence>
<evidence type="ECO:0000256" key="1">
    <source>
        <dbReference type="SAM" id="Phobius"/>
    </source>
</evidence>
<dbReference type="Pfam" id="PF06197">
    <property type="entry name" value="DUF998"/>
    <property type="match status" value="1"/>
</dbReference>
<feature type="transmembrane region" description="Helical" evidence="1">
    <location>
        <begin position="149"/>
        <end position="171"/>
    </location>
</feature>
<keyword evidence="1" id="KW-0472">Membrane</keyword>
<dbReference type="EMBL" id="JBHLUH010000061">
    <property type="protein sequence ID" value="MFC0531811.1"/>
    <property type="molecule type" value="Genomic_DNA"/>
</dbReference>